<dbReference type="AlphaFoldDB" id="A0A3L7ZL38"/>
<comment type="caution">
    <text evidence="1">The sequence shown here is derived from an EMBL/GenBank/DDBJ whole genome shotgun (WGS) entry which is preliminary data.</text>
</comment>
<evidence type="ECO:0000313" key="3">
    <source>
        <dbReference type="Proteomes" id="UP000278164"/>
    </source>
</evidence>
<organism evidence="1 3">
    <name type="scientific">Parabacteroides distasonis</name>
    <dbReference type="NCBI Taxonomy" id="823"/>
    <lineage>
        <taxon>Bacteria</taxon>
        <taxon>Pseudomonadati</taxon>
        <taxon>Bacteroidota</taxon>
        <taxon>Bacteroidia</taxon>
        <taxon>Bacteroidales</taxon>
        <taxon>Tannerellaceae</taxon>
        <taxon>Parabacteroides</taxon>
    </lineage>
</organism>
<dbReference type="EMBL" id="SRYM01000009">
    <property type="protein sequence ID" value="TGY60912.1"/>
    <property type="molecule type" value="Genomic_DNA"/>
</dbReference>
<evidence type="ECO:0000313" key="2">
    <source>
        <dbReference type="EMBL" id="TGY60912.1"/>
    </source>
</evidence>
<dbReference type="EMBL" id="RAYI01000032">
    <property type="protein sequence ID" value="RLT72614.1"/>
    <property type="molecule type" value="Genomic_DNA"/>
</dbReference>
<dbReference type="Proteomes" id="UP000310032">
    <property type="component" value="Unassembled WGS sequence"/>
</dbReference>
<proteinExistence type="predicted"/>
<reference evidence="1 3" key="1">
    <citation type="submission" date="2018-09" db="EMBL/GenBank/DDBJ databases">
        <title>Murine metabolic-syndrome-specific gut microbial biobank.</title>
        <authorList>
            <person name="Liu C."/>
        </authorList>
    </citation>
    <scope>NUCLEOTIDE SEQUENCE [LARGE SCALE GENOMIC DNA]</scope>
    <source>
        <strain evidence="1 3">8-P5</strain>
    </source>
</reference>
<protein>
    <submittedName>
        <fullName evidence="1">Uncharacterized protein</fullName>
    </submittedName>
</protein>
<dbReference type="OrthoDB" id="975430at2"/>
<sequence length="296" mass="34301">MKEVIELISKRIQIVRFCLLLGSLFLCVSSIKAVEWHEKVNYLIYSPRYFGPNAFPIPELLGGSLSNRWEVELRGEYYRMQGDKTKDIFTRLYIPVVKGRVGVNVSWVFQEWYEMSPEVRDERYAVELKSPIVCRGDVIFNFYFQALRSEKWMDIVVSANLKTASGGRLCDARYTDAASYWFDANLGHTLWKRKDVNASIRVQALAGFYCWMTNDVVHRQNDAFCYGAGVLGTYRGLSLDCNYAGFRGYRNNGDKPGVLRIKMSYGIGRNIISYQYKYGVKDFCYNSYSLAYIRCF</sequence>
<reference evidence="2 4" key="2">
    <citation type="submission" date="2019-04" db="EMBL/GenBank/DDBJ databases">
        <title>Microbes associate with the intestines of laboratory mice.</title>
        <authorList>
            <person name="Navarre W."/>
            <person name="Wong E."/>
            <person name="Huang K."/>
            <person name="Tropini C."/>
            <person name="Ng K."/>
            <person name="Yu B."/>
        </authorList>
    </citation>
    <scope>NUCLEOTIDE SEQUENCE [LARGE SCALE GENOMIC DNA]</scope>
    <source>
        <strain evidence="2 4">NM39_I3</strain>
    </source>
</reference>
<dbReference type="Proteomes" id="UP000278164">
    <property type="component" value="Unassembled WGS sequence"/>
</dbReference>
<name>A0A3L7ZL38_PARDI</name>
<dbReference type="RefSeq" id="WP_121736879.1">
    <property type="nucleotide sequence ID" value="NZ_QXXG01000034.1"/>
</dbReference>
<gene>
    <name evidence="1" type="ORF">D7V78_14965</name>
    <name evidence="2" type="ORF">E5342_04805</name>
</gene>
<evidence type="ECO:0000313" key="1">
    <source>
        <dbReference type="EMBL" id="RLT72614.1"/>
    </source>
</evidence>
<accession>A0A3L7ZL38</accession>
<evidence type="ECO:0000313" key="4">
    <source>
        <dbReference type="Proteomes" id="UP000310032"/>
    </source>
</evidence>